<organism evidence="1 2">
    <name type="scientific">Oryza sativa subsp. indica</name>
    <name type="common">Rice</name>
    <dbReference type="NCBI Taxonomy" id="39946"/>
    <lineage>
        <taxon>Eukaryota</taxon>
        <taxon>Viridiplantae</taxon>
        <taxon>Streptophyta</taxon>
        <taxon>Embryophyta</taxon>
        <taxon>Tracheophyta</taxon>
        <taxon>Spermatophyta</taxon>
        <taxon>Magnoliopsida</taxon>
        <taxon>Liliopsida</taxon>
        <taxon>Poales</taxon>
        <taxon>Poaceae</taxon>
        <taxon>BOP clade</taxon>
        <taxon>Oryzoideae</taxon>
        <taxon>Oryzeae</taxon>
        <taxon>Oryzinae</taxon>
        <taxon>Oryza</taxon>
        <taxon>Oryza sativa</taxon>
    </lineage>
</organism>
<dbReference type="EMBL" id="CM000135">
    <property type="protein sequence ID" value="EEC66587.1"/>
    <property type="molecule type" value="Genomic_DNA"/>
</dbReference>
<dbReference type="AlphaFoldDB" id="B8BFS8"/>
<dbReference type="Gramene" id="BGIOSGA032566-TA">
    <property type="protein sequence ID" value="BGIOSGA032566-PA"/>
    <property type="gene ID" value="BGIOSGA032566"/>
</dbReference>
<sequence>MALGRGMEGRCSAPVAVGRQAGAAAALGGWVVALGAGVVAVQDAGCPCSAVLWRDLTGGPRGKNFRKP</sequence>
<protein>
    <submittedName>
        <fullName evidence="1">Uncharacterized protein</fullName>
    </submittedName>
</protein>
<accession>B8BFS8</accession>
<gene>
    <name evidence="1" type="ORF">OsI_32801</name>
</gene>
<evidence type="ECO:0000313" key="2">
    <source>
        <dbReference type="Proteomes" id="UP000007015"/>
    </source>
</evidence>
<keyword evidence="2" id="KW-1185">Reference proteome</keyword>
<dbReference type="Proteomes" id="UP000007015">
    <property type="component" value="Chromosome 10"/>
</dbReference>
<evidence type="ECO:0000313" key="1">
    <source>
        <dbReference type="EMBL" id="EEC66587.1"/>
    </source>
</evidence>
<proteinExistence type="predicted"/>
<name>B8BFS8_ORYSI</name>
<reference evidence="1 2" key="1">
    <citation type="journal article" date="2005" name="PLoS Biol.">
        <title>The genomes of Oryza sativa: a history of duplications.</title>
        <authorList>
            <person name="Yu J."/>
            <person name="Wang J."/>
            <person name="Lin W."/>
            <person name="Li S."/>
            <person name="Li H."/>
            <person name="Zhou J."/>
            <person name="Ni P."/>
            <person name="Dong W."/>
            <person name="Hu S."/>
            <person name="Zeng C."/>
            <person name="Zhang J."/>
            <person name="Zhang Y."/>
            <person name="Li R."/>
            <person name="Xu Z."/>
            <person name="Li S."/>
            <person name="Li X."/>
            <person name="Zheng H."/>
            <person name="Cong L."/>
            <person name="Lin L."/>
            <person name="Yin J."/>
            <person name="Geng J."/>
            <person name="Li G."/>
            <person name="Shi J."/>
            <person name="Liu J."/>
            <person name="Lv H."/>
            <person name="Li J."/>
            <person name="Wang J."/>
            <person name="Deng Y."/>
            <person name="Ran L."/>
            <person name="Shi X."/>
            <person name="Wang X."/>
            <person name="Wu Q."/>
            <person name="Li C."/>
            <person name="Ren X."/>
            <person name="Wang J."/>
            <person name="Wang X."/>
            <person name="Li D."/>
            <person name="Liu D."/>
            <person name="Zhang X."/>
            <person name="Ji Z."/>
            <person name="Zhao W."/>
            <person name="Sun Y."/>
            <person name="Zhang Z."/>
            <person name="Bao J."/>
            <person name="Han Y."/>
            <person name="Dong L."/>
            <person name="Ji J."/>
            <person name="Chen P."/>
            <person name="Wu S."/>
            <person name="Liu J."/>
            <person name="Xiao Y."/>
            <person name="Bu D."/>
            <person name="Tan J."/>
            <person name="Yang L."/>
            <person name="Ye C."/>
            <person name="Zhang J."/>
            <person name="Xu J."/>
            <person name="Zhou Y."/>
            <person name="Yu Y."/>
            <person name="Zhang B."/>
            <person name="Zhuang S."/>
            <person name="Wei H."/>
            <person name="Liu B."/>
            <person name="Lei M."/>
            <person name="Yu H."/>
            <person name="Li Y."/>
            <person name="Xu H."/>
            <person name="Wei S."/>
            <person name="He X."/>
            <person name="Fang L."/>
            <person name="Zhang Z."/>
            <person name="Zhang Y."/>
            <person name="Huang X."/>
            <person name="Su Z."/>
            <person name="Tong W."/>
            <person name="Li J."/>
            <person name="Tong Z."/>
            <person name="Li S."/>
            <person name="Ye J."/>
            <person name="Wang L."/>
            <person name="Fang L."/>
            <person name="Lei T."/>
            <person name="Chen C."/>
            <person name="Chen H."/>
            <person name="Xu Z."/>
            <person name="Li H."/>
            <person name="Huang H."/>
            <person name="Zhang F."/>
            <person name="Xu H."/>
            <person name="Li N."/>
            <person name="Zhao C."/>
            <person name="Li S."/>
            <person name="Dong L."/>
            <person name="Huang Y."/>
            <person name="Li L."/>
            <person name="Xi Y."/>
            <person name="Qi Q."/>
            <person name="Li W."/>
            <person name="Zhang B."/>
            <person name="Hu W."/>
            <person name="Zhang Y."/>
            <person name="Tian X."/>
            <person name="Jiao Y."/>
            <person name="Liang X."/>
            <person name="Jin J."/>
            <person name="Gao L."/>
            <person name="Zheng W."/>
            <person name="Hao B."/>
            <person name="Liu S."/>
            <person name="Wang W."/>
            <person name="Yuan L."/>
            <person name="Cao M."/>
            <person name="McDermott J."/>
            <person name="Samudrala R."/>
            <person name="Wang J."/>
            <person name="Wong G.K."/>
            <person name="Yang H."/>
        </authorList>
    </citation>
    <scope>NUCLEOTIDE SEQUENCE [LARGE SCALE GENOMIC DNA]</scope>
    <source>
        <strain evidence="2">cv. 93-11</strain>
    </source>
</reference>
<dbReference type="HOGENOM" id="CLU_2798482_0_0_1"/>